<gene>
    <name evidence="4" type="ORF">Clacol_007597</name>
</gene>
<reference evidence="4" key="1">
    <citation type="submission" date="2021-10" db="EMBL/GenBank/DDBJ databases">
        <title>De novo Genome Assembly of Clathrus columnatus (Basidiomycota, Fungi) Using Illumina and Nanopore Sequence Data.</title>
        <authorList>
            <person name="Ogiso-Tanaka E."/>
            <person name="Itagaki H."/>
            <person name="Hosoya T."/>
            <person name="Hosaka K."/>
        </authorList>
    </citation>
    <scope>NUCLEOTIDE SEQUENCE</scope>
    <source>
        <strain evidence="4">MO-923</strain>
    </source>
</reference>
<dbReference type="AlphaFoldDB" id="A0AAV5AN51"/>
<comment type="caution">
    <text evidence="4">The sequence shown here is derived from an EMBL/GenBank/DDBJ whole genome shotgun (WGS) entry which is preliminary data.</text>
</comment>
<dbReference type="Pfam" id="PF14613">
    <property type="entry name" value="HAM1_C"/>
    <property type="match status" value="1"/>
</dbReference>
<keyword evidence="5" id="KW-1185">Reference proteome</keyword>
<dbReference type="InterPro" id="IPR045967">
    <property type="entry name" value="HAM1-like_N"/>
</dbReference>
<feature type="domain" description="HAM1-like C-terminal" evidence="2">
    <location>
        <begin position="594"/>
        <end position="653"/>
    </location>
</feature>
<dbReference type="PANTHER" id="PTHR31138:SF1">
    <property type="entry name" value="PDZ DOMAIN-CONTAINING PROTEIN"/>
    <property type="match status" value="1"/>
</dbReference>
<dbReference type="Proteomes" id="UP001050691">
    <property type="component" value="Unassembled WGS sequence"/>
</dbReference>
<dbReference type="Pfam" id="PF19343">
    <property type="entry name" value="HAM1_N"/>
    <property type="match status" value="2"/>
</dbReference>
<feature type="domain" description="HAM1-like N-terminal" evidence="3">
    <location>
        <begin position="11"/>
        <end position="220"/>
    </location>
</feature>
<evidence type="ECO:0000256" key="1">
    <source>
        <dbReference type="SAM" id="MobiDB-lite"/>
    </source>
</evidence>
<evidence type="ECO:0000313" key="4">
    <source>
        <dbReference type="EMBL" id="GJJ13345.1"/>
    </source>
</evidence>
<feature type="domain" description="HAM1-like N-terminal" evidence="3">
    <location>
        <begin position="249"/>
        <end position="568"/>
    </location>
</feature>
<proteinExistence type="predicted"/>
<dbReference type="EMBL" id="BPWL01000008">
    <property type="protein sequence ID" value="GJJ13345.1"/>
    <property type="molecule type" value="Genomic_DNA"/>
</dbReference>
<organism evidence="4 5">
    <name type="scientific">Clathrus columnatus</name>
    <dbReference type="NCBI Taxonomy" id="1419009"/>
    <lineage>
        <taxon>Eukaryota</taxon>
        <taxon>Fungi</taxon>
        <taxon>Dikarya</taxon>
        <taxon>Basidiomycota</taxon>
        <taxon>Agaricomycotina</taxon>
        <taxon>Agaricomycetes</taxon>
        <taxon>Phallomycetidae</taxon>
        <taxon>Phallales</taxon>
        <taxon>Clathraceae</taxon>
        <taxon>Clathrus</taxon>
    </lineage>
</organism>
<accession>A0AAV5AN51</accession>
<feature type="region of interest" description="Disordered" evidence="1">
    <location>
        <begin position="710"/>
        <end position="734"/>
    </location>
</feature>
<evidence type="ECO:0000259" key="3">
    <source>
        <dbReference type="Pfam" id="PF19343"/>
    </source>
</evidence>
<evidence type="ECO:0000259" key="2">
    <source>
        <dbReference type="Pfam" id="PF14613"/>
    </source>
</evidence>
<evidence type="ECO:0000313" key="5">
    <source>
        <dbReference type="Proteomes" id="UP001050691"/>
    </source>
</evidence>
<name>A0AAV5AN51_9AGAM</name>
<dbReference type="PANTHER" id="PTHR31138">
    <property type="entry name" value="CHROMOSOME 19, WHOLE GENOME SHOTGUN SEQUENCE"/>
    <property type="match status" value="1"/>
</dbReference>
<sequence length="790" mass="88980">MTTTNMEYFATVLGALSAGKMPTQSQMNSWIDWTVRHIDGFSNVAEDPSGGRLSEHGRKLTEDFKQVLLAHKELGSKKNGKVAFISSGDDLLQTALYDLSHGELQADPSLQQSQREAMEDAEQASNALREVFMIVLHHLTSTSSGMGDFASFIRTFLADTAEVVEQHAGTVKSELRQTEAEVQEGKRDALGRENREDYQSDDARQRFERNMDTVKAAGSNVIGGAQAVKESGDQLGDKVSHDLDNLVENILINCENDENYRKAVLTVFDITSKWLNKSLDSSEKNSIQDIIDDPTGRVSNALKCLNTLMERLASKSSDDLLNALRATIRDIKEDPELHKYFDDLHDFMRRSLVEPTYVRSEEHERHRKDLNERWKRLQSGEQHRKWHDDVDRLRREYREFFTRIENDTDVRRLHEASLVFGKDFVEAAATLQEVALGHANWLWQDISDVYLPRLIEKLQGIPIPRTEYKDDTTEFVMEDLLIETLKLLPGHVQIHNATDMDFHKSSAGSDTRANIKSYTRLHFKGVQFHARDVSFWYNDTTLRPVTEISGLLGVVIPPEGLEIDVALTLLPQPKKKDAHKAQRHAFFKVENVNVNLNSPEFTISKSNHSILFTAFKPIVRSRIEKAIETSLGQQIALSIEMLDNVLFDTHQRAGVFADTGMPLSASYLSAVWSEIGHLKKQPGLFSGLRTTSVGVIKDDPRQESTVAIGAQPQIISGDKHGPSAPGSDSQKKRDEAVRLARESKGVAKGIGERAQSGVVSFAQEVQIKRDQEMHKEGWKSNAFDVRVLSR</sequence>
<protein>
    <submittedName>
        <fullName evidence="4">Uncharacterized protein</fullName>
    </submittedName>
</protein>
<dbReference type="InterPro" id="IPR027842">
    <property type="entry name" value="HAM1-like_C"/>
</dbReference>